<dbReference type="EMBL" id="CP025958">
    <property type="protein sequence ID" value="AWM40887.1"/>
    <property type="molecule type" value="Genomic_DNA"/>
</dbReference>
<name>A0A2Z3HBH5_9BACT</name>
<proteinExistence type="predicted"/>
<dbReference type="RefSeq" id="WP_010038743.1">
    <property type="nucleotide sequence ID" value="NZ_CP025958.1"/>
</dbReference>
<reference evidence="1 2" key="1">
    <citation type="submission" date="2018-01" db="EMBL/GenBank/DDBJ databases">
        <title>G. obscuriglobus.</title>
        <authorList>
            <person name="Franke J."/>
            <person name="Blomberg W."/>
            <person name="Selmecki A."/>
        </authorList>
    </citation>
    <scope>NUCLEOTIDE SEQUENCE [LARGE SCALE GENOMIC DNA]</scope>
    <source>
        <strain evidence="1 2">DSM 5831</strain>
    </source>
</reference>
<keyword evidence="2" id="KW-1185">Reference proteome</keyword>
<dbReference type="KEGG" id="gog:C1280_30445"/>
<evidence type="ECO:0000313" key="2">
    <source>
        <dbReference type="Proteomes" id="UP000245802"/>
    </source>
</evidence>
<evidence type="ECO:0000313" key="1">
    <source>
        <dbReference type="EMBL" id="AWM40887.1"/>
    </source>
</evidence>
<organism evidence="1 2">
    <name type="scientific">Gemmata obscuriglobus</name>
    <dbReference type="NCBI Taxonomy" id="114"/>
    <lineage>
        <taxon>Bacteria</taxon>
        <taxon>Pseudomonadati</taxon>
        <taxon>Planctomycetota</taxon>
        <taxon>Planctomycetia</taxon>
        <taxon>Gemmatales</taxon>
        <taxon>Gemmataceae</taxon>
        <taxon>Gemmata</taxon>
    </lineage>
</organism>
<dbReference type="Proteomes" id="UP000245802">
    <property type="component" value="Chromosome"/>
</dbReference>
<protein>
    <submittedName>
        <fullName evidence="1">Uncharacterized protein</fullName>
    </submittedName>
</protein>
<dbReference type="AlphaFoldDB" id="A0A2Z3HBH5"/>
<sequence length="71" mass="7637">MIVTNPSVLLPEAVAIDISEARWAAEYLSLMIEQLGPESSVSLVLMQARRELASLARDPSATVIGPFRIAA</sequence>
<gene>
    <name evidence="1" type="ORF">C1280_30445</name>
</gene>
<dbReference type="OrthoDB" id="9946726at2"/>
<accession>A0A2Z3HBH5</accession>